<dbReference type="InterPro" id="IPR020846">
    <property type="entry name" value="MFS_dom"/>
</dbReference>
<dbReference type="PANTHER" id="PTHR11360:SF315">
    <property type="entry name" value="TRANSPORTER MCH2-RELATED"/>
    <property type="match status" value="1"/>
</dbReference>
<dbReference type="AlphaFoldDB" id="A0A9P4IKP9"/>
<keyword evidence="3" id="KW-0812">Transmembrane</keyword>
<feature type="transmembrane region" description="Helical" evidence="3">
    <location>
        <begin position="367"/>
        <end position="386"/>
    </location>
</feature>
<dbReference type="GO" id="GO:0016020">
    <property type="term" value="C:membrane"/>
    <property type="evidence" value="ECO:0007669"/>
    <property type="project" value="UniProtKB-SubCell"/>
</dbReference>
<dbReference type="EMBL" id="ML978125">
    <property type="protein sequence ID" value="KAF2099931.1"/>
    <property type="molecule type" value="Genomic_DNA"/>
</dbReference>
<dbReference type="SUPFAM" id="SSF103473">
    <property type="entry name" value="MFS general substrate transporter"/>
    <property type="match status" value="1"/>
</dbReference>
<proteinExistence type="inferred from homology"/>
<dbReference type="OrthoDB" id="2213137at2759"/>
<comment type="subcellular location">
    <subcellularLocation>
        <location evidence="1">Membrane</location>
        <topology evidence="1">Multi-pass membrane protein</topology>
    </subcellularLocation>
</comment>
<feature type="transmembrane region" description="Helical" evidence="3">
    <location>
        <begin position="241"/>
        <end position="260"/>
    </location>
</feature>
<reference evidence="5" key="1">
    <citation type="journal article" date="2020" name="Stud. Mycol.">
        <title>101 Dothideomycetes genomes: a test case for predicting lifestyles and emergence of pathogens.</title>
        <authorList>
            <person name="Haridas S."/>
            <person name="Albert R."/>
            <person name="Binder M."/>
            <person name="Bloem J."/>
            <person name="Labutti K."/>
            <person name="Salamov A."/>
            <person name="Andreopoulos B."/>
            <person name="Baker S."/>
            <person name="Barry K."/>
            <person name="Bills G."/>
            <person name="Bluhm B."/>
            <person name="Cannon C."/>
            <person name="Castanera R."/>
            <person name="Culley D."/>
            <person name="Daum C."/>
            <person name="Ezra D."/>
            <person name="Gonzalez J."/>
            <person name="Henrissat B."/>
            <person name="Kuo A."/>
            <person name="Liang C."/>
            <person name="Lipzen A."/>
            <person name="Lutzoni F."/>
            <person name="Magnuson J."/>
            <person name="Mondo S."/>
            <person name="Nolan M."/>
            <person name="Ohm R."/>
            <person name="Pangilinan J."/>
            <person name="Park H.-J."/>
            <person name="Ramirez L."/>
            <person name="Alfaro M."/>
            <person name="Sun H."/>
            <person name="Tritt A."/>
            <person name="Yoshinaga Y."/>
            <person name="Zwiers L.-H."/>
            <person name="Turgeon B."/>
            <person name="Goodwin S."/>
            <person name="Spatafora J."/>
            <person name="Crous P."/>
            <person name="Grigoriev I."/>
        </authorList>
    </citation>
    <scope>NUCLEOTIDE SEQUENCE</scope>
    <source>
        <strain evidence="5">CBS 133067</strain>
    </source>
</reference>
<feature type="transmembrane region" description="Helical" evidence="3">
    <location>
        <begin position="111"/>
        <end position="129"/>
    </location>
</feature>
<feature type="transmembrane region" description="Helical" evidence="3">
    <location>
        <begin position="306"/>
        <end position="327"/>
    </location>
</feature>
<feature type="transmembrane region" description="Helical" evidence="3">
    <location>
        <begin position="167"/>
        <end position="187"/>
    </location>
</feature>
<keyword evidence="3" id="KW-1133">Transmembrane helix</keyword>
<keyword evidence="3" id="KW-0472">Membrane</keyword>
<feature type="transmembrane region" description="Helical" evidence="3">
    <location>
        <begin position="135"/>
        <end position="155"/>
    </location>
</feature>
<evidence type="ECO:0000259" key="4">
    <source>
        <dbReference type="PROSITE" id="PS50850"/>
    </source>
</evidence>
<evidence type="ECO:0000256" key="1">
    <source>
        <dbReference type="ARBA" id="ARBA00004141"/>
    </source>
</evidence>
<dbReference type="GO" id="GO:0022857">
    <property type="term" value="F:transmembrane transporter activity"/>
    <property type="evidence" value="ECO:0007669"/>
    <property type="project" value="InterPro"/>
</dbReference>
<organism evidence="5 6">
    <name type="scientific">Rhizodiscina lignyota</name>
    <dbReference type="NCBI Taxonomy" id="1504668"/>
    <lineage>
        <taxon>Eukaryota</taxon>
        <taxon>Fungi</taxon>
        <taxon>Dikarya</taxon>
        <taxon>Ascomycota</taxon>
        <taxon>Pezizomycotina</taxon>
        <taxon>Dothideomycetes</taxon>
        <taxon>Pleosporomycetidae</taxon>
        <taxon>Aulographales</taxon>
        <taxon>Rhizodiscinaceae</taxon>
        <taxon>Rhizodiscina</taxon>
    </lineage>
</organism>
<name>A0A9P4IKP9_9PEZI</name>
<dbReference type="InterPro" id="IPR050327">
    <property type="entry name" value="Proton-linked_MCT"/>
</dbReference>
<evidence type="ECO:0000313" key="5">
    <source>
        <dbReference type="EMBL" id="KAF2099931.1"/>
    </source>
</evidence>
<accession>A0A9P4IKP9</accession>
<gene>
    <name evidence="5" type="ORF">NA57DRAFT_65771</name>
</gene>
<dbReference type="Pfam" id="PF07690">
    <property type="entry name" value="MFS_1"/>
    <property type="match status" value="1"/>
</dbReference>
<dbReference type="PANTHER" id="PTHR11360">
    <property type="entry name" value="MONOCARBOXYLATE TRANSPORTER"/>
    <property type="match status" value="1"/>
</dbReference>
<feature type="transmembrane region" description="Helical" evidence="3">
    <location>
        <begin position="199"/>
        <end position="220"/>
    </location>
</feature>
<feature type="transmembrane region" description="Helical" evidence="3">
    <location>
        <begin position="398"/>
        <end position="418"/>
    </location>
</feature>
<dbReference type="Gene3D" id="1.20.1250.20">
    <property type="entry name" value="MFS general substrate transporter like domains"/>
    <property type="match status" value="2"/>
</dbReference>
<keyword evidence="6" id="KW-1185">Reference proteome</keyword>
<feature type="domain" description="Major facilitator superfamily (MFS) profile" evidence="4">
    <location>
        <begin position="242"/>
        <end position="460"/>
    </location>
</feature>
<dbReference type="InterPro" id="IPR036259">
    <property type="entry name" value="MFS_trans_sf"/>
</dbReference>
<evidence type="ECO:0000313" key="6">
    <source>
        <dbReference type="Proteomes" id="UP000799772"/>
    </source>
</evidence>
<sequence>MLIKIVHAGHFLPEISTEAEQRNVEESTDGIEEQDGGYGWVCVFAMLLITAHTWGVNGSFGVYLAHYLADNTFPGTAETTYSFIGGLSLAQITFIAPLVTKFSAKFGLHPTLFVGIVLETGALIAASFARRVWHLFLTQGLLFGWGSSFLYVGAIGIVPQWFTKRRGVANGIAAAGSGLGGLIYSLAAQAMIQNLGLSWAFRITAICAFAVNSVCALLMRDRNKHIMPNQHSFDLSLLKRYEFLVIIAWAYFSILGYTIIMFSLPDNALKIGLNARQGAIAGALVNLGMALGRPVVGYFSDRVGRINMITGGTFLCGLFCLCIWTSANSYAVLLVFAVLGGTVVGTYWVSIGPLLADLLGIKHLPAALSIIWTAIVLPGTFAEPIALKMRESGSSAYFPVQLFTGFMFIAGTICMLVLRSWKIAQDHPQGEKGALRGRSIVLLVDEIKRAVARSLAPAKV</sequence>
<feature type="transmembrane region" description="Helical" evidence="3">
    <location>
        <begin position="38"/>
        <end position="60"/>
    </location>
</feature>
<comment type="similarity">
    <text evidence="2">Belongs to the major facilitator superfamily. Monocarboxylate porter (TC 2.A.1.13) family.</text>
</comment>
<dbReference type="Proteomes" id="UP000799772">
    <property type="component" value="Unassembled WGS sequence"/>
</dbReference>
<feature type="transmembrane region" description="Helical" evidence="3">
    <location>
        <begin position="280"/>
        <end position="299"/>
    </location>
</feature>
<dbReference type="PROSITE" id="PS50850">
    <property type="entry name" value="MFS"/>
    <property type="match status" value="1"/>
</dbReference>
<protein>
    <submittedName>
        <fullName evidence="5">MFS general substrate transporter</fullName>
    </submittedName>
</protein>
<feature type="transmembrane region" description="Helical" evidence="3">
    <location>
        <begin position="333"/>
        <end position="355"/>
    </location>
</feature>
<feature type="transmembrane region" description="Helical" evidence="3">
    <location>
        <begin position="80"/>
        <end position="99"/>
    </location>
</feature>
<dbReference type="InterPro" id="IPR011701">
    <property type="entry name" value="MFS"/>
</dbReference>
<comment type="caution">
    <text evidence="5">The sequence shown here is derived from an EMBL/GenBank/DDBJ whole genome shotgun (WGS) entry which is preliminary data.</text>
</comment>
<evidence type="ECO:0000256" key="3">
    <source>
        <dbReference type="SAM" id="Phobius"/>
    </source>
</evidence>
<evidence type="ECO:0000256" key="2">
    <source>
        <dbReference type="ARBA" id="ARBA00006727"/>
    </source>
</evidence>